<dbReference type="InterPro" id="IPR007838">
    <property type="entry name" value="Cell_div_ZapA-like"/>
</dbReference>
<name>A0A921N0R5_9FIRM</name>
<dbReference type="Pfam" id="PF05164">
    <property type="entry name" value="ZapA"/>
    <property type="match status" value="1"/>
</dbReference>
<evidence type="ECO:0000313" key="11">
    <source>
        <dbReference type="EMBL" id="HJG96570.1"/>
    </source>
</evidence>
<keyword evidence="6" id="KW-0131">Cell cycle</keyword>
<comment type="function">
    <text evidence="7">Activator of cell division through the inhibition of FtsZ GTPase activity, therefore promoting FtsZ assembly into bundles of protofilaments necessary for the formation of the division Z ring. It is recruited early at mid-cell but it is not essential for cell division.</text>
</comment>
<keyword evidence="10" id="KW-0175">Coiled coil</keyword>
<evidence type="ECO:0000256" key="4">
    <source>
        <dbReference type="ARBA" id="ARBA00022618"/>
    </source>
</evidence>
<evidence type="ECO:0000256" key="6">
    <source>
        <dbReference type="ARBA" id="ARBA00023306"/>
    </source>
</evidence>
<comment type="caution">
    <text evidence="11">The sequence shown here is derived from an EMBL/GenBank/DDBJ whole genome shotgun (WGS) entry which is preliminary data.</text>
</comment>
<comment type="subunit">
    <text evidence="8">Homodimer. Interacts with FtsZ.</text>
</comment>
<gene>
    <name evidence="11" type="primary">zapA</name>
    <name evidence="11" type="ORF">K8V90_05650</name>
</gene>
<dbReference type="GO" id="GO:0032153">
    <property type="term" value="C:cell division site"/>
    <property type="evidence" value="ECO:0007669"/>
    <property type="project" value="TreeGrafter"/>
</dbReference>
<dbReference type="SUPFAM" id="SSF102829">
    <property type="entry name" value="Cell division protein ZapA-like"/>
    <property type="match status" value="1"/>
</dbReference>
<evidence type="ECO:0000256" key="9">
    <source>
        <dbReference type="ARBA" id="ARBA00033158"/>
    </source>
</evidence>
<protein>
    <recommendedName>
        <fullName evidence="2">Cell division protein ZapA</fullName>
    </recommendedName>
    <alternativeName>
        <fullName evidence="9">Z ring-associated protein ZapA</fullName>
    </alternativeName>
</protein>
<dbReference type="EMBL" id="DYUB01000180">
    <property type="protein sequence ID" value="HJG96570.1"/>
    <property type="molecule type" value="Genomic_DNA"/>
</dbReference>
<evidence type="ECO:0000256" key="5">
    <source>
        <dbReference type="ARBA" id="ARBA00023210"/>
    </source>
</evidence>
<dbReference type="AlphaFoldDB" id="A0A921N0R5"/>
<dbReference type="GO" id="GO:0030428">
    <property type="term" value="C:cell septum"/>
    <property type="evidence" value="ECO:0007669"/>
    <property type="project" value="TreeGrafter"/>
</dbReference>
<keyword evidence="3" id="KW-0963">Cytoplasm</keyword>
<keyword evidence="4 11" id="KW-0132">Cell division</keyword>
<evidence type="ECO:0000256" key="7">
    <source>
        <dbReference type="ARBA" id="ARBA00024910"/>
    </source>
</evidence>
<dbReference type="Gene3D" id="6.10.250.790">
    <property type="match status" value="1"/>
</dbReference>
<proteinExistence type="predicted"/>
<reference evidence="11" key="1">
    <citation type="journal article" date="2021" name="PeerJ">
        <title>Extensive microbial diversity within the chicken gut microbiome revealed by metagenomics and culture.</title>
        <authorList>
            <person name="Gilroy R."/>
            <person name="Ravi A."/>
            <person name="Getino M."/>
            <person name="Pursley I."/>
            <person name="Horton D.L."/>
            <person name="Alikhan N.F."/>
            <person name="Baker D."/>
            <person name="Gharbi K."/>
            <person name="Hall N."/>
            <person name="Watson M."/>
            <person name="Adriaenssens E.M."/>
            <person name="Foster-Nyarko E."/>
            <person name="Jarju S."/>
            <person name="Secka A."/>
            <person name="Antonio M."/>
            <person name="Oren A."/>
            <person name="Chaudhuri R.R."/>
            <person name="La Ragione R."/>
            <person name="Hildebrand F."/>
            <person name="Pallen M.J."/>
        </authorList>
    </citation>
    <scope>NUCLEOTIDE SEQUENCE</scope>
    <source>
        <strain evidence="11">1277</strain>
    </source>
</reference>
<dbReference type="PANTHER" id="PTHR34981:SF1">
    <property type="entry name" value="CELL DIVISION PROTEIN ZAPA"/>
    <property type="match status" value="1"/>
</dbReference>
<evidence type="ECO:0000313" key="12">
    <source>
        <dbReference type="Proteomes" id="UP000776700"/>
    </source>
</evidence>
<dbReference type="GO" id="GO:0005829">
    <property type="term" value="C:cytosol"/>
    <property type="evidence" value="ECO:0007669"/>
    <property type="project" value="TreeGrafter"/>
</dbReference>
<comment type="subcellular location">
    <subcellularLocation>
        <location evidence="1">Cytoplasm</location>
    </subcellularLocation>
</comment>
<evidence type="ECO:0000256" key="2">
    <source>
        <dbReference type="ARBA" id="ARBA00015195"/>
    </source>
</evidence>
<keyword evidence="5" id="KW-0717">Septation</keyword>
<dbReference type="GO" id="GO:0000917">
    <property type="term" value="P:division septum assembly"/>
    <property type="evidence" value="ECO:0007669"/>
    <property type="project" value="UniProtKB-KW"/>
</dbReference>
<evidence type="ECO:0000256" key="10">
    <source>
        <dbReference type="SAM" id="Coils"/>
    </source>
</evidence>
<evidence type="ECO:0000256" key="1">
    <source>
        <dbReference type="ARBA" id="ARBA00004496"/>
    </source>
</evidence>
<sequence>MKQINKVIVTINGSEYPMVGEKSEKHMLKVARYVDEEMKKITSVNTKLSTSDAAILSAINITDVFFECCEENEELVKENEELNKKVGTGDEEIKLEMKKLELSLQGKIKAEEDLNTKIEELNKLIQEQKSKISDLENNIQSKEKEIENFKSQNDELKTLAENAEERAKIAEQLSSKFQNDAYRVQLEKIEIENELKYFKANR</sequence>
<feature type="coiled-coil region" evidence="10">
    <location>
        <begin position="72"/>
        <end position="180"/>
    </location>
</feature>
<dbReference type="InterPro" id="IPR053712">
    <property type="entry name" value="Bac_CellDiv_Activator"/>
</dbReference>
<evidence type="ECO:0000256" key="3">
    <source>
        <dbReference type="ARBA" id="ARBA00022490"/>
    </source>
</evidence>
<dbReference type="GO" id="GO:0000921">
    <property type="term" value="P:septin ring assembly"/>
    <property type="evidence" value="ECO:0007669"/>
    <property type="project" value="TreeGrafter"/>
</dbReference>
<dbReference type="Proteomes" id="UP000776700">
    <property type="component" value="Unassembled WGS sequence"/>
</dbReference>
<dbReference type="InterPro" id="IPR036192">
    <property type="entry name" value="Cell_div_ZapA-like_sf"/>
</dbReference>
<evidence type="ECO:0000256" key="8">
    <source>
        <dbReference type="ARBA" id="ARBA00026068"/>
    </source>
</evidence>
<reference evidence="11" key="2">
    <citation type="submission" date="2021-09" db="EMBL/GenBank/DDBJ databases">
        <authorList>
            <person name="Gilroy R."/>
        </authorList>
    </citation>
    <scope>NUCLEOTIDE SEQUENCE</scope>
    <source>
        <strain evidence="11">1277</strain>
    </source>
</reference>
<dbReference type="PANTHER" id="PTHR34981">
    <property type="entry name" value="CELL DIVISION PROTEIN ZAPA"/>
    <property type="match status" value="1"/>
</dbReference>
<organism evidence="11 12">
    <name type="scientific">Romboutsia timonensis</name>
    <dbReference type="NCBI Taxonomy" id="1776391"/>
    <lineage>
        <taxon>Bacteria</taxon>
        <taxon>Bacillati</taxon>
        <taxon>Bacillota</taxon>
        <taxon>Clostridia</taxon>
        <taxon>Peptostreptococcales</taxon>
        <taxon>Peptostreptococcaceae</taxon>
        <taxon>Romboutsia</taxon>
    </lineage>
</organism>
<dbReference type="GO" id="GO:0043093">
    <property type="term" value="P:FtsZ-dependent cytokinesis"/>
    <property type="evidence" value="ECO:0007669"/>
    <property type="project" value="TreeGrafter"/>
</dbReference>
<accession>A0A921N0R5</accession>